<dbReference type="GO" id="GO:0006235">
    <property type="term" value="P:dTTP biosynthetic process"/>
    <property type="evidence" value="ECO:0007669"/>
    <property type="project" value="UniProtKB-UniRule"/>
</dbReference>
<evidence type="ECO:0000256" key="3">
    <source>
        <dbReference type="ARBA" id="ARBA00017144"/>
    </source>
</evidence>
<protein>
    <recommendedName>
        <fullName evidence="3 11">Thymidylate kinase</fullName>
        <ecNumber evidence="2 11">2.7.4.9</ecNumber>
    </recommendedName>
    <alternativeName>
        <fullName evidence="11">dTMP kinase</fullName>
    </alternativeName>
</protein>
<name>A0A087BRC3_9BIFI</name>
<dbReference type="Proteomes" id="UP000029014">
    <property type="component" value="Unassembled WGS sequence"/>
</dbReference>
<comment type="catalytic activity">
    <reaction evidence="9 11">
        <text>dTMP + ATP = dTDP + ADP</text>
        <dbReference type="Rhea" id="RHEA:13517"/>
        <dbReference type="ChEBI" id="CHEBI:30616"/>
        <dbReference type="ChEBI" id="CHEBI:58369"/>
        <dbReference type="ChEBI" id="CHEBI:63528"/>
        <dbReference type="ChEBI" id="CHEBI:456216"/>
        <dbReference type="EC" id="2.7.4.9"/>
    </reaction>
</comment>
<evidence type="ECO:0000313" key="13">
    <source>
        <dbReference type="EMBL" id="KFI73573.1"/>
    </source>
</evidence>
<dbReference type="EC" id="2.7.4.9" evidence="2 11"/>
<feature type="domain" description="Thymidylate kinase-like" evidence="12">
    <location>
        <begin position="8"/>
        <end position="197"/>
    </location>
</feature>
<accession>A0A087BRC3</accession>
<dbReference type="Pfam" id="PF02223">
    <property type="entry name" value="Thymidylate_kin"/>
    <property type="match status" value="1"/>
</dbReference>
<dbReference type="PANTHER" id="PTHR10344:SF4">
    <property type="entry name" value="UMP-CMP KINASE 2, MITOCHONDRIAL"/>
    <property type="match status" value="1"/>
</dbReference>
<dbReference type="InterPro" id="IPR018094">
    <property type="entry name" value="Thymidylate_kinase"/>
</dbReference>
<dbReference type="InterPro" id="IPR039430">
    <property type="entry name" value="Thymidylate_kin-like_dom"/>
</dbReference>
<dbReference type="InterPro" id="IPR018095">
    <property type="entry name" value="Thymidylate_kin_CS"/>
</dbReference>
<dbReference type="HAMAP" id="MF_00165">
    <property type="entry name" value="Thymidylate_kinase"/>
    <property type="match status" value="1"/>
</dbReference>
<dbReference type="eggNOG" id="COG0125">
    <property type="taxonomic scope" value="Bacteria"/>
</dbReference>
<feature type="binding site" evidence="11">
    <location>
        <begin position="10"/>
        <end position="17"/>
    </location>
    <ligand>
        <name>ATP</name>
        <dbReference type="ChEBI" id="CHEBI:30616"/>
    </ligand>
</feature>
<evidence type="ECO:0000256" key="4">
    <source>
        <dbReference type="ARBA" id="ARBA00022679"/>
    </source>
</evidence>
<evidence type="ECO:0000256" key="10">
    <source>
        <dbReference type="ARBA" id="ARBA00057735"/>
    </source>
</evidence>
<evidence type="ECO:0000313" key="14">
    <source>
        <dbReference type="Proteomes" id="UP000029014"/>
    </source>
</evidence>
<dbReference type="Gene3D" id="3.40.50.300">
    <property type="entry name" value="P-loop containing nucleotide triphosphate hydrolases"/>
    <property type="match status" value="1"/>
</dbReference>
<dbReference type="CDD" id="cd01672">
    <property type="entry name" value="TMPK"/>
    <property type="match status" value="1"/>
</dbReference>
<gene>
    <name evidence="11" type="primary">tmk</name>
    <name evidence="13" type="ORF">BMIN_1008</name>
</gene>
<comment type="caution">
    <text evidence="13">The sequence shown here is derived from an EMBL/GenBank/DDBJ whole genome shotgun (WGS) entry which is preliminary data.</text>
</comment>
<dbReference type="AlphaFoldDB" id="A0A087BRC3"/>
<keyword evidence="5 11" id="KW-0545">Nucleotide biosynthesis</keyword>
<keyword evidence="14" id="KW-1185">Reference proteome</keyword>
<dbReference type="GO" id="GO:0005829">
    <property type="term" value="C:cytosol"/>
    <property type="evidence" value="ECO:0007669"/>
    <property type="project" value="TreeGrafter"/>
</dbReference>
<evidence type="ECO:0000256" key="5">
    <source>
        <dbReference type="ARBA" id="ARBA00022727"/>
    </source>
</evidence>
<dbReference type="PANTHER" id="PTHR10344">
    <property type="entry name" value="THYMIDYLATE KINASE"/>
    <property type="match status" value="1"/>
</dbReference>
<evidence type="ECO:0000259" key="12">
    <source>
        <dbReference type="Pfam" id="PF02223"/>
    </source>
</evidence>
<evidence type="ECO:0000256" key="1">
    <source>
        <dbReference type="ARBA" id="ARBA00009776"/>
    </source>
</evidence>
<dbReference type="SUPFAM" id="SSF52540">
    <property type="entry name" value="P-loop containing nucleoside triphosphate hydrolases"/>
    <property type="match status" value="1"/>
</dbReference>
<evidence type="ECO:0000256" key="11">
    <source>
        <dbReference type="HAMAP-Rule" id="MF_00165"/>
    </source>
</evidence>
<dbReference type="FunFam" id="3.40.50.300:FF:000225">
    <property type="entry name" value="Thymidylate kinase"/>
    <property type="match status" value="1"/>
</dbReference>
<dbReference type="InterPro" id="IPR027417">
    <property type="entry name" value="P-loop_NTPase"/>
</dbReference>
<proteinExistence type="inferred from homology"/>
<comment type="function">
    <text evidence="10 11">Phosphorylation of dTMP to form dTDP in both de novo and salvage pathways of dTTP synthesis.</text>
</comment>
<comment type="similarity">
    <text evidence="1 11">Belongs to the thymidylate kinase family.</text>
</comment>
<keyword evidence="7 11" id="KW-0418">Kinase</keyword>
<dbReference type="GO" id="GO:0006233">
    <property type="term" value="P:dTDP biosynthetic process"/>
    <property type="evidence" value="ECO:0007669"/>
    <property type="project" value="InterPro"/>
</dbReference>
<dbReference type="NCBIfam" id="TIGR00041">
    <property type="entry name" value="DTMP_kinase"/>
    <property type="match status" value="1"/>
</dbReference>
<evidence type="ECO:0000256" key="9">
    <source>
        <dbReference type="ARBA" id="ARBA00048743"/>
    </source>
</evidence>
<sequence length="213" mass="23362">MSGLFLSFEGIDGVGKSTQVEMLREHLTHLGRDVVVTREPGGTPVGRQLRSLLLEGSPDGAEIGPRAEALMFAADRAQHVHQIIRPALSRGSVVISDRYIDSSLAYQAGGRELTVGDVRTLSMWATDALLPARTYLLDLDPAGALERIGRAPDRMESAGARFRQRTRDEFLDLARADPERFVVLDARRSVEDLASEIRRDVDGLLDDASRVDA</sequence>
<evidence type="ECO:0000256" key="8">
    <source>
        <dbReference type="ARBA" id="ARBA00022840"/>
    </source>
</evidence>
<dbReference type="STRING" id="1693.BMIN_1008"/>
<dbReference type="GO" id="GO:0006227">
    <property type="term" value="P:dUDP biosynthetic process"/>
    <property type="evidence" value="ECO:0007669"/>
    <property type="project" value="TreeGrafter"/>
</dbReference>
<evidence type="ECO:0000256" key="6">
    <source>
        <dbReference type="ARBA" id="ARBA00022741"/>
    </source>
</evidence>
<dbReference type="RefSeq" id="WP_022861228.1">
    <property type="nucleotide sequence ID" value="NZ_JGZD01000006.1"/>
</dbReference>
<keyword evidence="8 11" id="KW-0067">ATP-binding</keyword>
<dbReference type="GO" id="GO:0005524">
    <property type="term" value="F:ATP binding"/>
    <property type="evidence" value="ECO:0007669"/>
    <property type="project" value="UniProtKB-UniRule"/>
</dbReference>
<dbReference type="PROSITE" id="PS01331">
    <property type="entry name" value="THYMIDYLATE_KINASE"/>
    <property type="match status" value="1"/>
</dbReference>
<dbReference type="EMBL" id="JGZD01000006">
    <property type="protein sequence ID" value="KFI73573.1"/>
    <property type="molecule type" value="Genomic_DNA"/>
</dbReference>
<organism evidence="13 14">
    <name type="scientific">Bifidobacterium minimum</name>
    <dbReference type="NCBI Taxonomy" id="1693"/>
    <lineage>
        <taxon>Bacteria</taxon>
        <taxon>Bacillati</taxon>
        <taxon>Actinomycetota</taxon>
        <taxon>Actinomycetes</taxon>
        <taxon>Bifidobacteriales</taxon>
        <taxon>Bifidobacteriaceae</taxon>
        <taxon>Bifidobacterium</taxon>
    </lineage>
</organism>
<evidence type="ECO:0000256" key="2">
    <source>
        <dbReference type="ARBA" id="ARBA00012980"/>
    </source>
</evidence>
<dbReference type="GO" id="GO:0004798">
    <property type="term" value="F:dTMP kinase activity"/>
    <property type="evidence" value="ECO:0007669"/>
    <property type="project" value="UniProtKB-UniRule"/>
</dbReference>
<evidence type="ECO:0000256" key="7">
    <source>
        <dbReference type="ARBA" id="ARBA00022777"/>
    </source>
</evidence>
<keyword evidence="4 11" id="KW-0808">Transferase</keyword>
<keyword evidence="6 11" id="KW-0547">Nucleotide-binding</keyword>
<reference evidence="13 14" key="1">
    <citation type="submission" date="2014-03" db="EMBL/GenBank/DDBJ databases">
        <title>Genomics of Bifidobacteria.</title>
        <authorList>
            <person name="Ventura M."/>
            <person name="Milani C."/>
            <person name="Lugli G.A."/>
        </authorList>
    </citation>
    <scope>NUCLEOTIDE SEQUENCE [LARGE SCALE GENOMIC DNA]</scope>
    <source>
        <strain evidence="13 14">LMG 11592</strain>
    </source>
</reference>